<organism evidence="1 2">
    <name type="scientific">Iamia majanohamensis</name>
    <dbReference type="NCBI Taxonomy" id="467976"/>
    <lineage>
        <taxon>Bacteria</taxon>
        <taxon>Bacillati</taxon>
        <taxon>Actinomycetota</taxon>
        <taxon>Acidimicrobiia</taxon>
        <taxon>Acidimicrobiales</taxon>
        <taxon>Iamiaceae</taxon>
        <taxon>Iamia</taxon>
    </lineage>
</organism>
<dbReference type="SUPFAM" id="SSF52540">
    <property type="entry name" value="P-loop containing nucleoside triphosphate hydrolases"/>
    <property type="match status" value="1"/>
</dbReference>
<dbReference type="PANTHER" id="PTHR37807">
    <property type="entry name" value="OS07G0160300 PROTEIN"/>
    <property type="match status" value="1"/>
</dbReference>
<evidence type="ECO:0000313" key="2">
    <source>
        <dbReference type="Proteomes" id="UP001216390"/>
    </source>
</evidence>
<dbReference type="Pfam" id="PF13671">
    <property type="entry name" value="AAA_33"/>
    <property type="match status" value="1"/>
</dbReference>
<gene>
    <name evidence="1" type="ORF">PO878_05555</name>
</gene>
<dbReference type="InterPro" id="IPR027417">
    <property type="entry name" value="P-loop_NTPase"/>
</dbReference>
<dbReference type="PANTHER" id="PTHR37807:SF3">
    <property type="entry name" value="OS07G0160300 PROTEIN"/>
    <property type="match status" value="1"/>
</dbReference>
<name>A0AAE9Y7L0_9ACTN</name>
<accession>A0AAE9Y7L0</accession>
<evidence type="ECO:0000313" key="1">
    <source>
        <dbReference type="EMBL" id="WCO68190.1"/>
    </source>
</evidence>
<dbReference type="EMBL" id="CP116942">
    <property type="protein sequence ID" value="WCO68190.1"/>
    <property type="molecule type" value="Genomic_DNA"/>
</dbReference>
<reference evidence="1" key="1">
    <citation type="submission" date="2023-01" db="EMBL/GenBank/DDBJ databases">
        <title>The diversity of Class Acidimicrobiia in South China Sea sediment environments and the proposal of Iamia marina sp. nov., a novel species of the genus Iamia.</title>
        <authorList>
            <person name="He Y."/>
            <person name="Tian X."/>
        </authorList>
    </citation>
    <scope>NUCLEOTIDE SEQUENCE</scope>
    <source>
        <strain evidence="1">DSM 19957</strain>
    </source>
</reference>
<protein>
    <submittedName>
        <fullName evidence="1">AAA family ATPase</fullName>
    </submittedName>
</protein>
<dbReference type="Gene3D" id="3.40.50.300">
    <property type="entry name" value="P-loop containing nucleotide triphosphate hydrolases"/>
    <property type="match status" value="1"/>
</dbReference>
<proteinExistence type="predicted"/>
<dbReference type="AlphaFoldDB" id="A0AAE9Y7L0"/>
<dbReference type="RefSeq" id="WP_272737707.1">
    <property type="nucleotide sequence ID" value="NZ_CP116942.1"/>
</dbReference>
<dbReference type="Proteomes" id="UP001216390">
    <property type="component" value="Chromosome"/>
</dbReference>
<dbReference type="KEGG" id="ima:PO878_05555"/>
<sequence length="173" mass="17987">MAGPMFVVVCGPPASGKSTLAPPLAERLALPLVAKDTIKDALMAVLPVPDVAASRRIGGAAVRAMFAVAGASPVGAVVESNLRRSLAVADVGGLPGTVVEVFCRCDRQVAVARYRARAGTRHAGHFDDVRSADELWDETSEPVAGDWPVLEVDTGHPVDLDEVVRGVRAAARS</sequence>
<keyword evidence="2" id="KW-1185">Reference proteome</keyword>